<name>K0SDW9_THAOC</name>
<evidence type="ECO:0000313" key="3">
    <source>
        <dbReference type="Proteomes" id="UP000266841"/>
    </source>
</evidence>
<feature type="compositionally biased region" description="Basic residues" evidence="1">
    <location>
        <begin position="139"/>
        <end position="152"/>
    </location>
</feature>
<feature type="compositionally biased region" description="Basic and acidic residues" evidence="1">
    <location>
        <begin position="1"/>
        <end position="15"/>
    </location>
</feature>
<gene>
    <name evidence="2" type="ORF">THAOC_15764</name>
</gene>
<feature type="region of interest" description="Disordered" evidence="1">
    <location>
        <begin position="37"/>
        <end position="56"/>
    </location>
</feature>
<organism evidence="2 3">
    <name type="scientific">Thalassiosira oceanica</name>
    <name type="common">Marine diatom</name>
    <dbReference type="NCBI Taxonomy" id="159749"/>
    <lineage>
        <taxon>Eukaryota</taxon>
        <taxon>Sar</taxon>
        <taxon>Stramenopiles</taxon>
        <taxon>Ochrophyta</taxon>
        <taxon>Bacillariophyta</taxon>
        <taxon>Coscinodiscophyceae</taxon>
        <taxon>Thalassiosirophycidae</taxon>
        <taxon>Thalassiosirales</taxon>
        <taxon>Thalassiosiraceae</taxon>
        <taxon>Thalassiosira</taxon>
    </lineage>
</organism>
<sequence length="199" mass="21665">MKIEVPDRLAARPGDHGTGLGKARKASFHRKFATCLRRKVPPSAKRDPDPRSCRAGQTDEVLRMGRKVASWNRLVEIYKSLSIEEFRDVEVGSWGVSEDTRGAAAMSQDRRSSPGGLAKKKTRGMMTAASRKTPGVLRRVLKRTRGVLRRRQGRAETTPEGGGASSGDRVVNRLRAGDVISPPPASGGRRRSPSGLAQL</sequence>
<dbReference type="Proteomes" id="UP000266841">
    <property type="component" value="Unassembled WGS sequence"/>
</dbReference>
<keyword evidence="3" id="KW-1185">Reference proteome</keyword>
<reference evidence="2 3" key="1">
    <citation type="journal article" date="2012" name="Genome Biol.">
        <title>Genome and low-iron response of an oceanic diatom adapted to chronic iron limitation.</title>
        <authorList>
            <person name="Lommer M."/>
            <person name="Specht M."/>
            <person name="Roy A.S."/>
            <person name="Kraemer L."/>
            <person name="Andreson R."/>
            <person name="Gutowska M.A."/>
            <person name="Wolf J."/>
            <person name="Bergner S.V."/>
            <person name="Schilhabel M.B."/>
            <person name="Klostermeier U.C."/>
            <person name="Beiko R.G."/>
            <person name="Rosenstiel P."/>
            <person name="Hippler M."/>
            <person name="Laroche J."/>
        </authorList>
    </citation>
    <scope>NUCLEOTIDE SEQUENCE [LARGE SCALE GENOMIC DNA]</scope>
    <source>
        <strain evidence="2 3">CCMP1005</strain>
    </source>
</reference>
<protein>
    <submittedName>
        <fullName evidence="2">Uncharacterized protein</fullName>
    </submittedName>
</protein>
<comment type="caution">
    <text evidence="2">The sequence shown here is derived from an EMBL/GenBank/DDBJ whole genome shotgun (WGS) entry which is preliminary data.</text>
</comment>
<evidence type="ECO:0000313" key="2">
    <source>
        <dbReference type="EMBL" id="EJK63570.1"/>
    </source>
</evidence>
<dbReference type="EMBL" id="AGNL01018157">
    <property type="protein sequence ID" value="EJK63570.1"/>
    <property type="molecule type" value="Genomic_DNA"/>
</dbReference>
<dbReference type="AlphaFoldDB" id="K0SDW9"/>
<proteinExistence type="predicted"/>
<accession>K0SDW9</accession>
<feature type="region of interest" description="Disordered" evidence="1">
    <location>
        <begin position="1"/>
        <end position="25"/>
    </location>
</feature>
<feature type="region of interest" description="Disordered" evidence="1">
    <location>
        <begin position="101"/>
        <end position="199"/>
    </location>
</feature>
<evidence type="ECO:0000256" key="1">
    <source>
        <dbReference type="SAM" id="MobiDB-lite"/>
    </source>
</evidence>